<dbReference type="HOGENOM" id="CLU_705206_0_0_11"/>
<dbReference type="Proteomes" id="UP000031890">
    <property type="component" value="Chromosome"/>
</dbReference>
<dbReference type="InterPro" id="IPR021466">
    <property type="entry name" value="Put_rhamnosyl_transferase"/>
</dbReference>
<gene>
    <name evidence="1" type="ORF">CSING_09900</name>
</gene>
<evidence type="ECO:0000313" key="2">
    <source>
        <dbReference type="Proteomes" id="UP000031890"/>
    </source>
</evidence>
<protein>
    <submittedName>
        <fullName evidence="1">Putative rhamnosyl transferase</fullName>
    </submittedName>
</protein>
<dbReference type="AlphaFoldDB" id="A0A0B6EXE6"/>
<dbReference type="OrthoDB" id="4869844at2"/>
<dbReference type="Pfam" id="PF11316">
    <property type="entry name" value="Rhamno_transf"/>
    <property type="match status" value="1"/>
</dbReference>
<sequence>MFVGHTRFSLFVPDSASWRASNEQSGFSEDEYRDYLYTDARLSLRADIFLNHTVPTLAQAAAGFDVKHIVSFSESLPQKFKAQLHEAAQKYDVLHLDELPDGDSGWTAVRRYIQTTDFRGTFGRYRLDDDDVLSAHYFQTTEQYIKPEFEGMLVSLPLGVEAVYEGEQFFHLREAHTPMNSMGLLSVCSVKDDGTVVEPQSGPHDKSDRFAPVILDASCIGYLRAIHAGQDNAMRHEKGVVMARLMENMASFPPFTDVEALEAAFPTVAEQMQKQNSLLTINEAVGQGQHYFLEPASSNVGLIVEGESDGEFSNELLVSLWIEDSRGRRVPSYKTVQGFAASNNPSIGHFAYVPTAQGKFRTLVSLHLEKGHRLRGFRILAQTARAEQVKISQLAVQQRGGKARHVSPEHWDSVRSQGVRGLVDQTIDSVYQNRTSVVSTVRSILGEETANKVVARLDQLNKRLRT</sequence>
<name>A0A0B6EXE6_9CORY</name>
<dbReference type="RefSeq" id="WP_042531816.1">
    <property type="nucleotide sequence ID" value="NZ_CP010827.1"/>
</dbReference>
<evidence type="ECO:0000313" key="1">
    <source>
        <dbReference type="EMBL" id="AJI79493.1"/>
    </source>
</evidence>
<dbReference type="KEGG" id="csx:CSING_09900"/>
<accession>A0A0B6EXE6</accession>
<proteinExistence type="predicted"/>
<keyword evidence="1" id="KW-0808">Transferase</keyword>
<dbReference type="EMBL" id="CP010827">
    <property type="protein sequence ID" value="AJI79493.1"/>
    <property type="molecule type" value="Genomic_DNA"/>
</dbReference>
<organism evidence="1 2">
    <name type="scientific">Corynebacterium singulare</name>
    <dbReference type="NCBI Taxonomy" id="161899"/>
    <lineage>
        <taxon>Bacteria</taxon>
        <taxon>Bacillati</taxon>
        <taxon>Actinomycetota</taxon>
        <taxon>Actinomycetes</taxon>
        <taxon>Mycobacteriales</taxon>
        <taxon>Corynebacteriaceae</taxon>
        <taxon>Corynebacterium</taxon>
    </lineage>
</organism>
<dbReference type="GO" id="GO:0016740">
    <property type="term" value="F:transferase activity"/>
    <property type="evidence" value="ECO:0007669"/>
    <property type="project" value="UniProtKB-KW"/>
</dbReference>
<reference evidence="1 2" key="1">
    <citation type="journal article" date="2015" name="Genome Announc.">
        <title>Complete Genome Sequence and Annotation of Corynebacterium singulare DSM 44357, Isolated from a Human Semen Specimen.</title>
        <authorList>
            <person name="Merten M."/>
            <person name="Brinkrolf K."/>
            <person name="Albersmeier A."/>
            <person name="Kutter Y."/>
            <person name="Ruckert C."/>
            <person name="Tauch A."/>
        </authorList>
    </citation>
    <scope>NUCLEOTIDE SEQUENCE [LARGE SCALE GENOMIC DNA]</scope>
    <source>
        <strain evidence="1">IBS B52218</strain>
    </source>
</reference>